<dbReference type="SUPFAM" id="SSF55729">
    <property type="entry name" value="Acyl-CoA N-acyltransferases (Nat)"/>
    <property type="match status" value="1"/>
</dbReference>
<evidence type="ECO:0000259" key="2">
    <source>
        <dbReference type="Pfam" id="PF13302"/>
    </source>
</evidence>
<dbReference type="Pfam" id="PF13302">
    <property type="entry name" value="Acetyltransf_3"/>
    <property type="match status" value="1"/>
</dbReference>
<sequence>MQGSRAKSQPQTPETGGPVDRLPPPEETCGACWLREPNAKDVKDISAWLSDPQVNRWFDFGQGRQTLPELAVRLMMQGGRHRLRAFGPTGCDAASGLAAVSDVSHAFGIGSFWVLRDSRRPACRDMTFLACRRLLQEAFTDDGLHCVTAWAVDCNVRSQRLLGRIGFRLIGLQRDCHVMMGARFGRVLYDLLPEDLASACSCRAGAP</sequence>
<proteinExistence type="predicted"/>
<gene>
    <name evidence="3" type="ORF">BgramDRAFT_4125</name>
</gene>
<protein>
    <recommendedName>
        <fullName evidence="2">N-acetyltransferase domain-containing protein</fullName>
    </recommendedName>
</protein>
<accession>B1G468</accession>
<feature type="domain" description="N-acetyltransferase" evidence="2">
    <location>
        <begin position="33"/>
        <end position="168"/>
    </location>
</feature>
<evidence type="ECO:0000313" key="3">
    <source>
        <dbReference type="EMBL" id="EDT09073.1"/>
    </source>
</evidence>
<dbReference type="InterPro" id="IPR016181">
    <property type="entry name" value="Acyl_CoA_acyltransferase"/>
</dbReference>
<evidence type="ECO:0000256" key="1">
    <source>
        <dbReference type="SAM" id="MobiDB-lite"/>
    </source>
</evidence>
<dbReference type="GO" id="GO:0016747">
    <property type="term" value="F:acyltransferase activity, transferring groups other than amino-acyl groups"/>
    <property type="evidence" value="ECO:0007669"/>
    <property type="project" value="InterPro"/>
</dbReference>
<reference evidence="3 4" key="1">
    <citation type="submission" date="2008-03" db="EMBL/GenBank/DDBJ databases">
        <title>Sequencing of the draft genome and assembly of Burkholderia graminis C4D1M.</title>
        <authorList>
            <consortium name="US DOE Joint Genome Institute (JGI-PGF)"/>
            <person name="Copeland A."/>
            <person name="Lucas S."/>
            <person name="Lapidus A."/>
            <person name="Glavina del Rio T."/>
            <person name="Dalin E."/>
            <person name="Tice H."/>
            <person name="Bruce D."/>
            <person name="Goodwin L."/>
            <person name="Pitluck S."/>
            <person name="Larimer F."/>
            <person name="Land M.L."/>
            <person name="Hauser L."/>
            <person name="Tiedje J."/>
            <person name="Richardson P."/>
        </authorList>
    </citation>
    <scope>NUCLEOTIDE SEQUENCE [LARGE SCALE GENOMIC DNA]</scope>
    <source>
        <strain evidence="4">ATCC 700544 / DSM 17151 / LMG 18924 / NCIMB 13744 / C4D1M</strain>
    </source>
</reference>
<comment type="caution">
    <text evidence="3">The sequence shown here is derived from an EMBL/GenBank/DDBJ whole genome shotgun (WGS) entry which is preliminary data.</text>
</comment>
<dbReference type="InterPro" id="IPR000182">
    <property type="entry name" value="GNAT_dom"/>
</dbReference>
<dbReference type="RefSeq" id="WP_006050689.1">
    <property type="nucleotide sequence ID" value="NZ_ABLD01000013.1"/>
</dbReference>
<dbReference type="Proteomes" id="UP000005045">
    <property type="component" value="Unassembled WGS sequence"/>
</dbReference>
<feature type="compositionally biased region" description="Polar residues" evidence="1">
    <location>
        <begin position="1"/>
        <end position="14"/>
    </location>
</feature>
<keyword evidence="4" id="KW-1185">Reference proteome</keyword>
<dbReference type="OrthoDB" id="7852312at2"/>
<organism evidence="3 4">
    <name type="scientific">Paraburkholderia graminis (strain ATCC 700544 / DSM 17151 / LMG 18924 / NCIMB 13744 / C4D1M)</name>
    <dbReference type="NCBI Taxonomy" id="396598"/>
    <lineage>
        <taxon>Bacteria</taxon>
        <taxon>Pseudomonadati</taxon>
        <taxon>Pseudomonadota</taxon>
        <taxon>Betaproteobacteria</taxon>
        <taxon>Burkholderiales</taxon>
        <taxon>Burkholderiaceae</taxon>
        <taxon>Paraburkholderia</taxon>
    </lineage>
</organism>
<evidence type="ECO:0000313" key="4">
    <source>
        <dbReference type="Proteomes" id="UP000005045"/>
    </source>
</evidence>
<dbReference type="Gene3D" id="3.40.630.30">
    <property type="match status" value="1"/>
</dbReference>
<feature type="region of interest" description="Disordered" evidence="1">
    <location>
        <begin position="1"/>
        <end position="27"/>
    </location>
</feature>
<dbReference type="AlphaFoldDB" id="B1G468"/>
<name>B1G468_PARG4</name>
<dbReference type="EMBL" id="ABLD01000013">
    <property type="protein sequence ID" value="EDT09073.1"/>
    <property type="molecule type" value="Genomic_DNA"/>
</dbReference>